<dbReference type="PANTHER" id="PTHR36206">
    <property type="entry name" value="ASPERCRYPTIN BIOSYNTHESIS CLUSTER-SPECIFIC TRANSCRIPTION REGULATOR ATNN-RELATED"/>
    <property type="match status" value="1"/>
</dbReference>
<dbReference type="PROSITE" id="PS00463">
    <property type="entry name" value="ZN2_CY6_FUNGAL_1"/>
    <property type="match status" value="1"/>
</dbReference>
<dbReference type="Gene3D" id="3.90.550.10">
    <property type="entry name" value="Spore Coat Polysaccharide Biosynthesis Protein SpsA, Chain A"/>
    <property type="match status" value="1"/>
</dbReference>
<proteinExistence type="inferred from homology"/>
<name>A0A9N9LNZ1_9HELO</name>
<dbReference type="GO" id="GO:0003677">
    <property type="term" value="F:DNA binding"/>
    <property type="evidence" value="ECO:0007669"/>
    <property type="project" value="UniProtKB-KW"/>
</dbReference>
<dbReference type="Pfam" id="PF05637">
    <property type="entry name" value="Glyco_transf_34"/>
    <property type="match status" value="1"/>
</dbReference>
<keyword evidence="2" id="KW-0328">Glycosyltransferase</keyword>
<evidence type="ECO:0000256" key="7">
    <source>
        <dbReference type="ARBA" id="ARBA00023125"/>
    </source>
</evidence>
<evidence type="ECO:0000313" key="13">
    <source>
        <dbReference type="EMBL" id="CAG8975967.1"/>
    </source>
</evidence>
<dbReference type="SUPFAM" id="SSF57701">
    <property type="entry name" value="Zn2/Cys6 DNA-binding domain"/>
    <property type="match status" value="1"/>
</dbReference>
<feature type="domain" description="Zn(2)-C6 fungal-type" evidence="12">
    <location>
        <begin position="32"/>
        <end position="60"/>
    </location>
</feature>
<evidence type="ECO:0000256" key="3">
    <source>
        <dbReference type="ARBA" id="ARBA00022679"/>
    </source>
</evidence>
<dbReference type="Pfam" id="PF11951">
    <property type="entry name" value="Fungal_trans_2"/>
    <property type="match status" value="1"/>
</dbReference>
<dbReference type="EMBL" id="CAJVRM010000157">
    <property type="protein sequence ID" value="CAG8975967.1"/>
    <property type="molecule type" value="Genomic_DNA"/>
</dbReference>
<dbReference type="InterPro" id="IPR008630">
    <property type="entry name" value="Glyco_trans_34"/>
</dbReference>
<evidence type="ECO:0000256" key="9">
    <source>
        <dbReference type="ARBA" id="ARBA00023242"/>
    </source>
</evidence>
<dbReference type="FunFam" id="3.90.550.10:FF:000149">
    <property type="entry name" value="Alpha-1,6-mannosyltransferase subunit"/>
    <property type="match status" value="1"/>
</dbReference>
<keyword evidence="4" id="KW-0479">Metal-binding</keyword>
<dbReference type="Gene3D" id="4.10.240.10">
    <property type="entry name" value="Zn(2)-C6 fungal-type DNA-binding domain"/>
    <property type="match status" value="1"/>
</dbReference>
<evidence type="ECO:0000256" key="6">
    <source>
        <dbReference type="ARBA" id="ARBA00023015"/>
    </source>
</evidence>
<organism evidence="13 14">
    <name type="scientific">Hymenoscyphus albidus</name>
    <dbReference type="NCBI Taxonomy" id="595503"/>
    <lineage>
        <taxon>Eukaryota</taxon>
        <taxon>Fungi</taxon>
        <taxon>Dikarya</taxon>
        <taxon>Ascomycota</taxon>
        <taxon>Pezizomycotina</taxon>
        <taxon>Leotiomycetes</taxon>
        <taxon>Helotiales</taxon>
        <taxon>Helotiaceae</taxon>
        <taxon>Hymenoscyphus</taxon>
    </lineage>
</organism>
<dbReference type="InterPro" id="IPR036864">
    <property type="entry name" value="Zn2-C6_fun-type_DNA-bd_sf"/>
</dbReference>
<dbReference type="CDD" id="cd00067">
    <property type="entry name" value="GAL4"/>
    <property type="match status" value="1"/>
</dbReference>
<dbReference type="Proteomes" id="UP000701801">
    <property type="component" value="Unassembled WGS sequence"/>
</dbReference>
<dbReference type="PROSITE" id="PS50048">
    <property type="entry name" value="ZN2_CY6_FUNGAL_2"/>
    <property type="match status" value="1"/>
</dbReference>
<sequence>MENSSGSSESPTELKTRGRAIPRRGLPKVKSGCVTCKERRVKCGEEKPECHRCIKFGIDCAGYRPRKPKATRAKNELAPRGFTGFQYGEFGPSAKYMKNVLLPVVSTAPSVSFFKNQEESDYFKIFSTKTAMEILPLFASESFRRLMLQASESDLSIRHAVIALGALDKTSQLVSKSEKEKESLRKHHERALQQYAIALKHMREHADKKPDLRIALLHCLVTLCFEAWSGNQIQAMGQIQLGFRLIQAWKEESGNDTPLAAMSTHDSDLFRIFGRLDVQAMSLAKDSFWLKEHPFVDGDMNSFWAQMPSTFTSLEAAEPYTDGLSRRTMHILSRGTGRPKNKHVFPVNGWWGDKTPSVMATQQELLKDGRRWFSAFKSLYQKVCEKESPERVIYAKTLVVFARTGHHGTYILCCDDEMEYDQFTDSYRETVDYCEDILRAMEPGEKWPPDPKFSFDSIVVIPLYIISHKCRNPVVRRKCISLLLGYSRREGVWDSIFAGKMGQWAMEVEEDFIGEDGVIPGWARIYGMGFEKDIADRQAILTCQQRISPFSNEEITRRKVITCDSTTDLLQALRPPIASLALPIAGPRFASFDGLGGARKRKAIEPPQEDAPRDALEEILEPPTILAFAAAVGIIIWILSAVTGREHIPSGTPPVVILTVLDEESYSKEYIKNVKENRIEYARKHGYATFFPKVKDYDLNGAPPSWARVPAARHAFTKFPFSTYVWYLDQNSFIMNPELTVETHIMDKKRIESLTIKDQPIVPPDSVIKTWPHLKGENVELVLTQDKEGLAQGSFIVKRGEWSKFFLDTWFDPLYRSYNFQRADTHALEHIVQWHPTILSKLVLVPQRILNAYAKDHYDVESGAYKDGDFVIRFAGCDQQGRDCAKEADPFSKQWRTLFNAR</sequence>
<feature type="coiled-coil region" evidence="10">
    <location>
        <begin position="167"/>
        <end position="194"/>
    </location>
</feature>
<dbReference type="SMART" id="SM00066">
    <property type="entry name" value="GAL4"/>
    <property type="match status" value="1"/>
</dbReference>
<accession>A0A9N9LNZ1</accession>
<keyword evidence="9" id="KW-0539">Nucleus</keyword>
<evidence type="ECO:0000256" key="10">
    <source>
        <dbReference type="SAM" id="Coils"/>
    </source>
</evidence>
<evidence type="ECO:0000256" key="5">
    <source>
        <dbReference type="ARBA" id="ARBA00022833"/>
    </source>
</evidence>
<keyword evidence="14" id="KW-1185">Reference proteome</keyword>
<dbReference type="GO" id="GO:0008270">
    <property type="term" value="F:zinc ion binding"/>
    <property type="evidence" value="ECO:0007669"/>
    <property type="project" value="InterPro"/>
</dbReference>
<evidence type="ECO:0000256" key="1">
    <source>
        <dbReference type="ARBA" id="ARBA00005664"/>
    </source>
</evidence>
<dbReference type="InterPro" id="IPR021858">
    <property type="entry name" value="Fun_TF"/>
</dbReference>
<comment type="caution">
    <text evidence="13">The sequence shown here is derived from an EMBL/GenBank/DDBJ whole genome shotgun (WGS) entry which is preliminary data.</text>
</comment>
<dbReference type="AlphaFoldDB" id="A0A9N9LNZ1"/>
<dbReference type="Pfam" id="PF00172">
    <property type="entry name" value="Zn_clus"/>
    <property type="match status" value="1"/>
</dbReference>
<evidence type="ECO:0000313" key="14">
    <source>
        <dbReference type="Proteomes" id="UP000701801"/>
    </source>
</evidence>
<dbReference type="OrthoDB" id="2593732at2759"/>
<keyword evidence="5" id="KW-0862">Zinc</keyword>
<dbReference type="PANTHER" id="PTHR36206:SF4">
    <property type="entry name" value="HYPOTHETICAL CONSERVED PROTEIN (EUROFUNG)-RELATED"/>
    <property type="match status" value="1"/>
</dbReference>
<dbReference type="GO" id="GO:0000981">
    <property type="term" value="F:DNA-binding transcription factor activity, RNA polymerase II-specific"/>
    <property type="evidence" value="ECO:0007669"/>
    <property type="project" value="InterPro"/>
</dbReference>
<feature type="region of interest" description="Disordered" evidence="11">
    <location>
        <begin position="1"/>
        <end position="21"/>
    </location>
</feature>
<dbReference type="GO" id="GO:0016757">
    <property type="term" value="F:glycosyltransferase activity"/>
    <property type="evidence" value="ECO:0007669"/>
    <property type="project" value="UniProtKB-KW"/>
</dbReference>
<dbReference type="InterPro" id="IPR029044">
    <property type="entry name" value="Nucleotide-diphossugar_trans"/>
</dbReference>
<dbReference type="InterPro" id="IPR052360">
    <property type="entry name" value="Transcr_Regulatory_Proteins"/>
</dbReference>
<evidence type="ECO:0000256" key="2">
    <source>
        <dbReference type="ARBA" id="ARBA00022676"/>
    </source>
</evidence>
<evidence type="ECO:0000256" key="8">
    <source>
        <dbReference type="ARBA" id="ARBA00023163"/>
    </source>
</evidence>
<evidence type="ECO:0000256" key="11">
    <source>
        <dbReference type="SAM" id="MobiDB-lite"/>
    </source>
</evidence>
<evidence type="ECO:0000256" key="4">
    <source>
        <dbReference type="ARBA" id="ARBA00022723"/>
    </source>
</evidence>
<reference evidence="13" key="1">
    <citation type="submission" date="2021-07" db="EMBL/GenBank/DDBJ databases">
        <authorList>
            <person name="Durling M."/>
        </authorList>
    </citation>
    <scope>NUCLEOTIDE SEQUENCE</scope>
</reference>
<keyword evidence="8" id="KW-0804">Transcription</keyword>
<comment type="similarity">
    <text evidence="1">Belongs to the glycosyltransferase 34 family.</text>
</comment>
<dbReference type="GO" id="GO:0016020">
    <property type="term" value="C:membrane"/>
    <property type="evidence" value="ECO:0007669"/>
    <property type="project" value="InterPro"/>
</dbReference>
<evidence type="ECO:0000259" key="12">
    <source>
        <dbReference type="PROSITE" id="PS50048"/>
    </source>
</evidence>
<keyword evidence="6" id="KW-0805">Transcription regulation</keyword>
<keyword evidence="10" id="KW-0175">Coiled coil</keyword>
<feature type="compositionally biased region" description="Polar residues" evidence="11">
    <location>
        <begin position="1"/>
        <end position="13"/>
    </location>
</feature>
<keyword evidence="3" id="KW-0808">Transferase</keyword>
<keyword evidence="7" id="KW-0238">DNA-binding</keyword>
<dbReference type="InterPro" id="IPR001138">
    <property type="entry name" value="Zn2Cys6_DnaBD"/>
</dbReference>
<protein>
    <recommendedName>
        <fullName evidence="12">Zn(2)-C6 fungal-type domain-containing protein</fullName>
    </recommendedName>
</protein>
<gene>
    <name evidence="13" type="ORF">HYALB_00012205</name>
</gene>